<feature type="compositionally biased region" description="Low complexity" evidence="1">
    <location>
        <begin position="32"/>
        <end position="44"/>
    </location>
</feature>
<proteinExistence type="predicted"/>
<reference evidence="2" key="1">
    <citation type="submission" date="2014-09" db="EMBL/GenBank/DDBJ databases">
        <authorList>
            <person name="Magalhaes I.L.F."/>
            <person name="Oliveira U."/>
            <person name="Santos F.R."/>
            <person name="Vidigal T.H.D.A."/>
            <person name="Brescovit A.D."/>
            <person name="Santos A.J."/>
        </authorList>
    </citation>
    <scope>NUCLEOTIDE SEQUENCE</scope>
    <source>
        <tissue evidence="2">Shoot tissue taken approximately 20 cm above the soil surface</tissue>
    </source>
</reference>
<name>A0A0A9HIH2_ARUDO</name>
<protein>
    <submittedName>
        <fullName evidence="2">Uncharacterized protein</fullName>
    </submittedName>
</protein>
<evidence type="ECO:0000256" key="1">
    <source>
        <dbReference type="SAM" id="MobiDB-lite"/>
    </source>
</evidence>
<sequence length="44" mass="4817">MRTRPPTRCTRSSRCSPRTRKWRGGCAEGRRTGAAAATPRTGTP</sequence>
<evidence type="ECO:0000313" key="2">
    <source>
        <dbReference type="EMBL" id="JAE36557.1"/>
    </source>
</evidence>
<accession>A0A0A9HIH2</accession>
<dbReference type="AlphaFoldDB" id="A0A0A9HIH2"/>
<feature type="compositionally biased region" description="Low complexity" evidence="1">
    <location>
        <begin position="1"/>
        <end position="16"/>
    </location>
</feature>
<organism evidence="2">
    <name type="scientific">Arundo donax</name>
    <name type="common">Giant reed</name>
    <name type="synonym">Donax arundinaceus</name>
    <dbReference type="NCBI Taxonomy" id="35708"/>
    <lineage>
        <taxon>Eukaryota</taxon>
        <taxon>Viridiplantae</taxon>
        <taxon>Streptophyta</taxon>
        <taxon>Embryophyta</taxon>
        <taxon>Tracheophyta</taxon>
        <taxon>Spermatophyta</taxon>
        <taxon>Magnoliopsida</taxon>
        <taxon>Liliopsida</taxon>
        <taxon>Poales</taxon>
        <taxon>Poaceae</taxon>
        <taxon>PACMAD clade</taxon>
        <taxon>Arundinoideae</taxon>
        <taxon>Arundineae</taxon>
        <taxon>Arundo</taxon>
    </lineage>
</organism>
<feature type="region of interest" description="Disordered" evidence="1">
    <location>
        <begin position="1"/>
        <end position="44"/>
    </location>
</feature>
<dbReference type="EMBL" id="GBRH01161339">
    <property type="protein sequence ID" value="JAE36557.1"/>
    <property type="molecule type" value="Transcribed_RNA"/>
</dbReference>
<reference evidence="2" key="2">
    <citation type="journal article" date="2015" name="Data Brief">
        <title>Shoot transcriptome of the giant reed, Arundo donax.</title>
        <authorList>
            <person name="Barrero R.A."/>
            <person name="Guerrero F.D."/>
            <person name="Moolhuijzen P."/>
            <person name="Goolsby J.A."/>
            <person name="Tidwell J."/>
            <person name="Bellgard S.E."/>
            <person name="Bellgard M.I."/>
        </authorList>
    </citation>
    <scope>NUCLEOTIDE SEQUENCE</scope>
    <source>
        <tissue evidence="2">Shoot tissue taken approximately 20 cm above the soil surface</tissue>
    </source>
</reference>